<gene>
    <name evidence="5" type="ORF">JG687_00015711</name>
</gene>
<evidence type="ECO:0000256" key="3">
    <source>
        <dbReference type="ARBA" id="ARBA00022989"/>
    </source>
</evidence>
<dbReference type="VEuPathDB" id="FungiDB:PC110_g20683"/>
<evidence type="ECO:0000256" key="1">
    <source>
        <dbReference type="ARBA" id="ARBA00004370"/>
    </source>
</evidence>
<dbReference type="InterPro" id="IPR005828">
    <property type="entry name" value="MFS_sugar_transport-like"/>
</dbReference>
<evidence type="ECO:0008006" key="7">
    <source>
        <dbReference type="Google" id="ProtNLM"/>
    </source>
</evidence>
<reference evidence="5" key="1">
    <citation type="submission" date="2021-01" db="EMBL/GenBank/DDBJ databases">
        <title>Phytophthora aleatoria, a newly-described species from Pinus radiata is distinct from Phytophthora cactorum isolates based on comparative genomics.</title>
        <authorList>
            <person name="Mcdougal R."/>
            <person name="Panda P."/>
            <person name="Williams N."/>
            <person name="Studholme D.J."/>
        </authorList>
    </citation>
    <scope>NUCLEOTIDE SEQUENCE</scope>
    <source>
        <strain evidence="5">NZFS 3830</strain>
    </source>
</reference>
<dbReference type="Pfam" id="PF00083">
    <property type="entry name" value="Sugar_tr"/>
    <property type="match status" value="1"/>
</dbReference>
<protein>
    <recommendedName>
        <fullName evidence="7">Major facilitator superfamily domain</fullName>
    </recommendedName>
</protein>
<evidence type="ECO:0000313" key="5">
    <source>
        <dbReference type="EMBL" id="KAG6948057.1"/>
    </source>
</evidence>
<name>A0A8T1TV61_9STRA</name>
<dbReference type="Proteomes" id="UP000688947">
    <property type="component" value="Unassembled WGS sequence"/>
</dbReference>
<comment type="subcellular location">
    <subcellularLocation>
        <location evidence="1">Membrane</location>
    </subcellularLocation>
</comment>
<evidence type="ECO:0000313" key="6">
    <source>
        <dbReference type="Proteomes" id="UP000688947"/>
    </source>
</evidence>
<proteinExistence type="predicted"/>
<dbReference type="GO" id="GO:0016020">
    <property type="term" value="C:membrane"/>
    <property type="evidence" value="ECO:0007669"/>
    <property type="project" value="UniProtKB-SubCell"/>
</dbReference>
<dbReference type="GO" id="GO:0022857">
    <property type="term" value="F:transmembrane transporter activity"/>
    <property type="evidence" value="ECO:0007669"/>
    <property type="project" value="InterPro"/>
</dbReference>
<organism evidence="5 6">
    <name type="scientific">Phytophthora cactorum</name>
    <dbReference type="NCBI Taxonomy" id="29920"/>
    <lineage>
        <taxon>Eukaryota</taxon>
        <taxon>Sar</taxon>
        <taxon>Stramenopiles</taxon>
        <taxon>Oomycota</taxon>
        <taxon>Peronosporomycetes</taxon>
        <taxon>Peronosporales</taxon>
        <taxon>Peronosporaceae</taxon>
        <taxon>Phytophthora</taxon>
    </lineage>
</organism>
<keyword evidence="4" id="KW-0472">Membrane</keyword>
<dbReference type="AlphaFoldDB" id="A0A8T1TV61"/>
<sequence>MVFSLGGLAVSARANAGNMLIIGRIVTGVGFGGQLGSTVVLVQELAPRSMSGRVVSLLDAFTGIGVRARIYVCSGISTFNSGEAFAPHATVPHASSMDFVDFNDLVIVHTWHLRSNAYQPQWLQRIRELEHYWSAACRSNGWFYRSSNRIGHVRIPPLLRCLCNFGYYLLGCVELRDLVTCGSHCRHFRGDCPTVCLLGLCPGVYLKTLHDNSPRSRNGVCCWGKPFGCCRRKLSVPSYVQRVGPVRACAVLDLWWSIDDYRCGRRTSLRLPAFGPRR</sequence>
<dbReference type="EMBL" id="JAENGZ010001441">
    <property type="protein sequence ID" value="KAG6948057.1"/>
    <property type="molecule type" value="Genomic_DNA"/>
</dbReference>
<accession>A0A8T1TV61</accession>
<comment type="caution">
    <text evidence="5">The sequence shown here is derived from an EMBL/GenBank/DDBJ whole genome shotgun (WGS) entry which is preliminary data.</text>
</comment>
<keyword evidence="3" id="KW-1133">Transmembrane helix</keyword>
<dbReference type="OrthoDB" id="6612291at2759"/>
<evidence type="ECO:0000256" key="4">
    <source>
        <dbReference type="ARBA" id="ARBA00023136"/>
    </source>
</evidence>
<keyword evidence="2" id="KW-0812">Transmembrane</keyword>
<evidence type="ECO:0000256" key="2">
    <source>
        <dbReference type="ARBA" id="ARBA00022692"/>
    </source>
</evidence>